<evidence type="ECO:0000259" key="4">
    <source>
        <dbReference type="PROSITE" id="PS50943"/>
    </source>
</evidence>
<dbReference type="InterPro" id="IPR010982">
    <property type="entry name" value="Lambda_DNA-bd_dom_sf"/>
</dbReference>
<keyword evidence="1" id="KW-0805">Transcription regulation</keyword>
<accession>A0A2X3CVS0</accession>
<dbReference type="PROSITE" id="PS50943">
    <property type="entry name" value="HTH_CROC1"/>
    <property type="match status" value="1"/>
</dbReference>
<gene>
    <name evidence="5" type="ORF">NCTC9645_01960</name>
</gene>
<evidence type="ECO:0000256" key="2">
    <source>
        <dbReference type="ARBA" id="ARBA00023125"/>
    </source>
</evidence>
<dbReference type="InterPro" id="IPR039418">
    <property type="entry name" value="LexA-like"/>
</dbReference>
<name>A0A2X3CVS0_KLEPN</name>
<reference evidence="5 6" key="1">
    <citation type="submission" date="2018-06" db="EMBL/GenBank/DDBJ databases">
        <authorList>
            <consortium name="Pathogen Informatics"/>
            <person name="Doyle S."/>
        </authorList>
    </citation>
    <scope>NUCLEOTIDE SEQUENCE [LARGE SCALE GENOMIC DNA]</scope>
    <source>
        <strain evidence="5 6">NCTC9645</strain>
    </source>
</reference>
<dbReference type="SUPFAM" id="SSF47413">
    <property type="entry name" value="lambda repressor-like DNA-binding domains"/>
    <property type="match status" value="1"/>
</dbReference>
<organism evidence="5 6">
    <name type="scientific">Klebsiella pneumoniae</name>
    <dbReference type="NCBI Taxonomy" id="573"/>
    <lineage>
        <taxon>Bacteria</taxon>
        <taxon>Pseudomonadati</taxon>
        <taxon>Pseudomonadota</taxon>
        <taxon>Gammaproteobacteria</taxon>
        <taxon>Enterobacterales</taxon>
        <taxon>Enterobacteriaceae</taxon>
        <taxon>Klebsiella/Raoultella group</taxon>
        <taxon>Klebsiella</taxon>
        <taxon>Klebsiella pneumoniae complex</taxon>
    </lineage>
</organism>
<proteinExistence type="predicted"/>
<evidence type="ECO:0000313" key="6">
    <source>
        <dbReference type="Proteomes" id="UP000250675"/>
    </source>
</evidence>
<dbReference type="PANTHER" id="PTHR40661:SF3">
    <property type="entry name" value="FELS-1 PROPHAGE TRANSCRIPTIONAL REGULATOR"/>
    <property type="match status" value="1"/>
</dbReference>
<dbReference type="Gene3D" id="1.10.260.40">
    <property type="entry name" value="lambda repressor-like DNA-binding domains"/>
    <property type="match status" value="1"/>
</dbReference>
<feature type="domain" description="HTH cro/C1-type" evidence="4">
    <location>
        <begin position="41"/>
        <end position="81"/>
    </location>
</feature>
<dbReference type="CDD" id="cd00093">
    <property type="entry name" value="HTH_XRE"/>
    <property type="match status" value="1"/>
</dbReference>
<sequence length="263" mass="29841">MMKLENNLSTNSNEVEMSIRGIHERIYHIRTEVIDCSRDVLAKSLKVGRSTIQNYENGTREPSASFLVSLSSLAGVHIEWLMTGKGAKLTRDQSVTEGYIEKNDVYELIGQLRILPEADMQLVESRKLAFRKDWLEKKRLDAKSLCISEIKDESMAPLLSTGDIVLLSTFHYREDIVIDGRTKTTFRTGLDPHDDKSYEVIKDGLYLVRAGAHSQVRRVQLDPLGGIFITADNPVYQTIHIEKEKFSPSIIEAKVEWLAKSLC</sequence>
<dbReference type="CDD" id="cd06529">
    <property type="entry name" value="S24_LexA-like"/>
    <property type="match status" value="1"/>
</dbReference>
<dbReference type="Pfam" id="PF01381">
    <property type="entry name" value="HTH_3"/>
    <property type="match status" value="1"/>
</dbReference>
<protein>
    <submittedName>
        <fullName evidence="5">Helix-turn-helix</fullName>
    </submittedName>
</protein>
<dbReference type="InterPro" id="IPR001387">
    <property type="entry name" value="Cro/C1-type_HTH"/>
</dbReference>
<dbReference type="GO" id="GO:0003677">
    <property type="term" value="F:DNA binding"/>
    <property type="evidence" value="ECO:0007669"/>
    <property type="project" value="UniProtKB-KW"/>
</dbReference>
<evidence type="ECO:0000313" key="5">
    <source>
        <dbReference type="EMBL" id="SQC20978.1"/>
    </source>
</evidence>
<keyword evidence="3" id="KW-0804">Transcription</keyword>
<dbReference type="Proteomes" id="UP000250675">
    <property type="component" value="Unassembled WGS sequence"/>
</dbReference>
<dbReference type="EMBL" id="UASO01000004">
    <property type="protein sequence ID" value="SQC20978.1"/>
    <property type="molecule type" value="Genomic_DNA"/>
</dbReference>
<keyword evidence="2" id="KW-0238">DNA-binding</keyword>
<dbReference type="PANTHER" id="PTHR40661">
    <property type="match status" value="1"/>
</dbReference>
<dbReference type="SMART" id="SM00530">
    <property type="entry name" value="HTH_XRE"/>
    <property type="match status" value="1"/>
</dbReference>
<evidence type="ECO:0000256" key="3">
    <source>
        <dbReference type="ARBA" id="ARBA00023163"/>
    </source>
</evidence>
<evidence type="ECO:0000256" key="1">
    <source>
        <dbReference type="ARBA" id="ARBA00023015"/>
    </source>
</evidence>
<dbReference type="Gene3D" id="2.10.109.10">
    <property type="entry name" value="Umud Fragment, subunit A"/>
    <property type="match status" value="1"/>
</dbReference>
<dbReference type="AlphaFoldDB" id="A0A2X3CVS0"/>